<evidence type="ECO:0000313" key="1">
    <source>
        <dbReference type="EMBL" id="MBB6559628.1"/>
    </source>
</evidence>
<accession>A0A7X0PCZ1</accession>
<proteinExistence type="predicted"/>
<dbReference type="AlphaFoldDB" id="A0A7X0PCZ1"/>
<dbReference type="RefSeq" id="WP_184857018.1">
    <property type="nucleotide sequence ID" value="NZ_JACHLK010000003.1"/>
</dbReference>
<dbReference type="Proteomes" id="UP000575083">
    <property type="component" value="Unassembled WGS sequence"/>
</dbReference>
<keyword evidence="2" id="KW-1185">Reference proteome</keyword>
<reference evidence="1 2" key="1">
    <citation type="submission" date="2020-08" db="EMBL/GenBank/DDBJ databases">
        <title>Functional genomics of gut bacteria from endangered species of beetles.</title>
        <authorList>
            <person name="Carlos-Shanley C."/>
        </authorList>
    </citation>
    <scope>NUCLEOTIDE SEQUENCE [LARGE SCALE GENOMIC DNA]</scope>
    <source>
        <strain evidence="1 2">S00198</strain>
    </source>
</reference>
<name>A0A7X0PCZ1_9BURK</name>
<evidence type="ECO:0000313" key="2">
    <source>
        <dbReference type="Proteomes" id="UP000575083"/>
    </source>
</evidence>
<gene>
    <name evidence="1" type="ORF">HNP48_002295</name>
</gene>
<dbReference type="EMBL" id="JACHLK010000003">
    <property type="protein sequence ID" value="MBB6559628.1"/>
    <property type="molecule type" value="Genomic_DNA"/>
</dbReference>
<organism evidence="1 2">
    <name type="scientific">Acidovorax soli</name>
    <dbReference type="NCBI Taxonomy" id="592050"/>
    <lineage>
        <taxon>Bacteria</taxon>
        <taxon>Pseudomonadati</taxon>
        <taxon>Pseudomonadota</taxon>
        <taxon>Betaproteobacteria</taxon>
        <taxon>Burkholderiales</taxon>
        <taxon>Comamonadaceae</taxon>
        <taxon>Acidovorax</taxon>
    </lineage>
</organism>
<protein>
    <submittedName>
        <fullName evidence="1">Sigma54-dependent transcription regulator</fullName>
    </submittedName>
</protein>
<comment type="caution">
    <text evidence="1">The sequence shown here is derived from an EMBL/GenBank/DDBJ whole genome shotgun (WGS) entry which is preliminary data.</text>
</comment>
<sequence>MPDPKPIDALEKVRMLIEAYADTKAHYDWTMGEHSNAGPASQNGAARRLETASEALSIELENLASAPGEVVSSVIEICSSRWEAYANDPETGWRAPMQFAAAEIERMVLTQFRAGG</sequence>